<dbReference type="SUPFAM" id="SSF55961">
    <property type="entry name" value="Bet v1-like"/>
    <property type="match status" value="1"/>
</dbReference>
<comment type="caution">
    <text evidence="1">The sequence shown here is derived from an EMBL/GenBank/DDBJ whole genome shotgun (WGS) entry which is preliminary data.</text>
</comment>
<dbReference type="AlphaFoldDB" id="K6ZGK5"/>
<keyword evidence="2" id="KW-1185">Reference proteome</keyword>
<protein>
    <recommendedName>
        <fullName evidence="3">START domain-containing protein</fullName>
    </recommendedName>
</protein>
<sequence>MQYKQSIKPILRERDILNKPFTVICISRKLTFLFVLPMLICSLFVNATEQKPSIDVSINDTEGKWQVEAKMQTQLSAIAFIKLLDSTPQSCAWMHNCKSVILLKKSSDNTREIQTRIDSPWPFSDRLILTKSVIEFNQNRTEVTVYVSESDLLPSAQDLENSVLVKHPMGTWRVSLVGTQYELSYVGSADADVFIPAFMLKHMLLQSTTKTFENIYALSQKPDEGSQ</sequence>
<evidence type="ECO:0000313" key="1">
    <source>
        <dbReference type="EMBL" id="GAC29482.1"/>
    </source>
</evidence>
<dbReference type="Gene3D" id="3.30.530.20">
    <property type="match status" value="1"/>
</dbReference>
<name>K6ZGK5_9ALTE</name>
<evidence type="ECO:0000313" key="2">
    <source>
        <dbReference type="Proteomes" id="UP000006251"/>
    </source>
</evidence>
<gene>
    <name evidence="1" type="ORF">GPAL_2628</name>
</gene>
<dbReference type="InterPro" id="IPR023393">
    <property type="entry name" value="START-like_dom_sf"/>
</dbReference>
<proteinExistence type="predicted"/>
<organism evidence="1 2">
    <name type="scientific">Brumicola pallidula DSM 14239 = ACAM 615</name>
    <dbReference type="NCBI Taxonomy" id="1121922"/>
    <lineage>
        <taxon>Bacteria</taxon>
        <taxon>Pseudomonadati</taxon>
        <taxon>Pseudomonadota</taxon>
        <taxon>Gammaproteobacteria</taxon>
        <taxon>Alteromonadales</taxon>
        <taxon>Alteromonadaceae</taxon>
        <taxon>Brumicola</taxon>
    </lineage>
</organism>
<dbReference type="EMBL" id="BAEQ01000045">
    <property type="protein sequence ID" value="GAC29482.1"/>
    <property type="molecule type" value="Genomic_DNA"/>
</dbReference>
<reference evidence="2" key="1">
    <citation type="journal article" date="2014" name="Environ. Microbiol.">
        <title>Comparative genomics of the marine bacterial genus Glaciecola reveals the high degree of genomic diversity and genomic characteristic for cold adaptation.</title>
        <authorList>
            <person name="Qin Q.L."/>
            <person name="Xie B.B."/>
            <person name="Yu Y."/>
            <person name="Shu Y.L."/>
            <person name="Rong J.C."/>
            <person name="Zhang Y.J."/>
            <person name="Zhao D.L."/>
            <person name="Chen X.L."/>
            <person name="Zhang X.Y."/>
            <person name="Chen B."/>
            <person name="Zhou B.C."/>
            <person name="Zhang Y.Z."/>
        </authorList>
    </citation>
    <scope>NUCLEOTIDE SEQUENCE [LARGE SCALE GENOMIC DNA]</scope>
    <source>
        <strain evidence="2">ACAM 615</strain>
    </source>
</reference>
<evidence type="ECO:0008006" key="3">
    <source>
        <dbReference type="Google" id="ProtNLM"/>
    </source>
</evidence>
<accession>K6ZGK5</accession>
<dbReference type="Proteomes" id="UP000006251">
    <property type="component" value="Unassembled WGS sequence"/>
</dbReference>
<dbReference type="STRING" id="1121922.GCA_000428905_02161"/>